<dbReference type="Pfam" id="PF04355">
    <property type="entry name" value="BamE"/>
    <property type="match status" value="1"/>
</dbReference>
<evidence type="ECO:0000256" key="2">
    <source>
        <dbReference type="ARBA" id="ARBA00023136"/>
    </source>
</evidence>
<keyword evidence="2" id="KW-0472">Membrane</keyword>
<feature type="chain" id="PRO_5026923655" description="Outer membrane protein assembly factor BamE domain-containing protein" evidence="3">
    <location>
        <begin position="22"/>
        <end position="132"/>
    </location>
</feature>
<evidence type="ECO:0000313" key="6">
    <source>
        <dbReference type="Proteomes" id="UP000494119"/>
    </source>
</evidence>
<evidence type="ECO:0000313" key="5">
    <source>
        <dbReference type="EMBL" id="CAB3797119.1"/>
    </source>
</evidence>
<dbReference type="RefSeq" id="WP_160113461.1">
    <property type="nucleotide sequence ID" value="NZ_CADIKL010000024.1"/>
</dbReference>
<dbReference type="InterPro" id="IPR037873">
    <property type="entry name" value="BamE-like"/>
</dbReference>
<evidence type="ECO:0000256" key="1">
    <source>
        <dbReference type="ARBA" id="ARBA00022729"/>
    </source>
</evidence>
<accession>A0A6J5GEH4</accession>
<dbReference type="PROSITE" id="PS51257">
    <property type="entry name" value="PROKAR_LIPOPROTEIN"/>
    <property type="match status" value="1"/>
</dbReference>
<feature type="signal peptide" evidence="3">
    <location>
        <begin position="1"/>
        <end position="21"/>
    </location>
</feature>
<dbReference type="GO" id="GO:0019867">
    <property type="term" value="C:outer membrane"/>
    <property type="evidence" value="ECO:0007669"/>
    <property type="project" value="InterPro"/>
</dbReference>
<dbReference type="InterPro" id="IPR007450">
    <property type="entry name" value="BamE_dom"/>
</dbReference>
<gene>
    <name evidence="5" type="ORF">LMG28688_04463</name>
</gene>
<evidence type="ECO:0000256" key="3">
    <source>
        <dbReference type="SAM" id="SignalP"/>
    </source>
</evidence>
<dbReference type="AlphaFoldDB" id="A0A6J5GEH4"/>
<proteinExistence type="predicted"/>
<reference evidence="5 6" key="1">
    <citation type="submission" date="2020-04" db="EMBL/GenBank/DDBJ databases">
        <authorList>
            <person name="De Canck E."/>
        </authorList>
    </citation>
    <scope>NUCLEOTIDE SEQUENCE [LARGE SCALE GENOMIC DNA]</scope>
    <source>
        <strain evidence="5 6">LMG 28688</strain>
    </source>
</reference>
<evidence type="ECO:0000259" key="4">
    <source>
        <dbReference type="Pfam" id="PF04355"/>
    </source>
</evidence>
<sequence>MAIKRIFVVSVLCAGVLGGCASQGVQQLKDESASTVSTKITRGKSTKDDIRAAFGDPTETSFTDSGNELWRYRYTRSTAKAINFVPVVNMLTSGADVDKKELVVFFDDSGVVKNYSMQATKEEVKQGILPTN</sequence>
<protein>
    <recommendedName>
        <fullName evidence="4">Outer membrane protein assembly factor BamE domain-containing protein</fullName>
    </recommendedName>
</protein>
<name>A0A6J5GEH4_9BURK</name>
<feature type="domain" description="Outer membrane protein assembly factor BamE" evidence="4">
    <location>
        <begin position="39"/>
        <end position="115"/>
    </location>
</feature>
<organism evidence="5 6">
    <name type="scientific">Paraburkholderia caffeinitolerans</name>
    <dbReference type="NCBI Taxonomy" id="1723730"/>
    <lineage>
        <taxon>Bacteria</taxon>
        <taxon>Pseudomonadati</taxon>
        <taxon>Pseudomonadota</taxon>
        <taxon>Betaproteobacteria</taxon>
        <taxon>Burkholderiales</taxon>
        <taxon>Burkholderiaceae</taxon>
        <taxon>Paraburkholderia</taxon>
    </lineage>
</organism>
<dbReference type="EMBL" id="CADIKL010000024">
    <property type="protein sequence ID" value="CAB3797119.1"/>
    <property type="molecule type" value="Genomic_DNA"/>
</dbReference>
<keyword evidence="6" id="KW-1185">Reference proteome</keyword>
<keyword evidence="1 3" id="KW-0732">Signal</keyword>
<dbReference type="Proteomes" id="UP000494119">
    <property type="component" value="Unassembled WGS sequence"/>
</dbReference>
<dbReference type="Gene3D" id="3.30.1450.10">
    <property type="match status" value="1"/>
</dbReference>